<dbReference type="PANTHER" id="PTHR10110:SF86">
    <property type="entry name" value="SODIUM_HYDROGEN EXCHANGER 7"/>
    <property type="match status" value="1"/>
</dbReference>
<dbReference type="Proteomes" id="UP000215914">
    <property type="component" value="Chromosome 15"/>
</dbReference>
<evidence type="ECO:0000313" key="17">
    <source>
        <dbReference type="EMBL" id="OTF94183.1"/>
    </source>
</evidence>
<evidence type="ECO:0000256" key="2">
    <source>
        <dbReference type="ARBA" id="ARBA00022448"/>
    </source>
</evidence>
<accession>A0A251S603</accession>
<evidence type="ECO:0000256" key="1">
    <source>
        <dbReference type="ARBA" id="ARBA00004651"/>
    </source>
</evidence>
<keyword evidence="4" id="KW-0633">Potassium transport</keyword>
<proteinExistence type="predicted"/>
<feature type="domain" description="Cation/H+ exchanger transmembrane" evidence="16">
    <location>
        <begin position="943"/>
        <end position="1350"/>
    </location>
</feature>
<dbReference type="Pfam" id="PF00999">
    <property type="entry name" value="Na_H_Exchanger"/>
    <property type="match status" value="2"/>
</dbReference>
<feature type="transmembrane region" description="Helical" evidence="15">
    <location>
        <begin position="1127"/>
        <end position="1150"/>
    </location>
</feature>
<evidence type="ECO:0000259" key="16">
    <source>
        <dbReference type="Pfam" id="PF00999"/>
    </source>
</evidence>
<feature type="compositionally biased region" description="Polar residues" evidence="14">
    <location>
        <begin position="2043"/>
        <end position="2052"/>
    </location>
</feature>
<dbReference type="Gene3D" id="2.60.120.10">
    <property type="entry name" value="Jelly Rolls"/>
    <property type="match status" value="2"/>
</dbReference>
<feature type="transmembrane region" description="Helical" evidence="15">
    <location>
        <begin position="1288"/>
        <end position="1306"/>
    </location>
</feature>
<feature type="transmembrane region" description="Helical" evidence="15">
    <location>
        <begin position="1326"/>
        <end position="1349"/>
    </location>
</feature>
<feature type="transmembrane region" description="Helical" evidence="15">
    <location>
        <begin position="1250"/>
        <end position="1276"/>
    </location>
</feature>
<evidence type="ECO:0000256" key="14">
    <source>
        <dbReference type="SAM" id="MobiDB-lite"/>
    </source>
</evidence>
<dbReference type="Gene3D" id="6.10.140.1330">
    <property type="match status" value="2"/>
</dbReference>
<feature type="region of interest" description="Disordered" evidence="14">
    <location>
        <begin position="1941"/>
        <end position="2052"/>
    </location>
</feature>
<evidence type="ECO:0000313" key="18">
    <source>
        <dbReference type="Proteomes" id="UP000215914"/>
    </source>
</evidence>
<reference evidence="18" key="1">
    <citation type="journal article" date="2017" name="Nature">
        <title>The sunflower genome provides insights into oil metabolism, flowering and Asterid evolution.</title>
        <authorList>
            <person name="Badouin H."/>
            <person name="Gouzy J."/>
            <person name="Grassa C.J."/>
            <person name="Murat F."/>
            <person name="Staton S.E."/>
            <person name="Cottret L."/>
            <person name="Lelandais-Briere C."/>
            <person name="Owens G.L."/>
            <person name="Carrere S."/>
            <person name="Mayjonade B."/>
            <person name="Legrand L."/>
            <person name="Gill N."/>
            <person name="Kane N.C."/>
            <person name="Bowers J.E."/>
            <person name="Hubner S."/>
            <person name="Bellec A."/>
            <person name="Berard A."/>
            <person name="Berges H."/>
            <person name="Blanchet N."/>
            <person name="Boniface M.C."/>
            <person name="Brunel D."/>
            <person name="Catrice O."/>
            <person name="Chaidir N."/>
            <person name="Claudel C."/>
            <person name="Donnadieu C."/>
            <person name="Faraut T."/>
            <person name="Fievet G."/>
            <person name="Helmstetter N."/>
            <person name="King M."/>
            <person name="Knapp S.J."/>
            <person name="Lai Z."/>
            <person name="Le Paslier M.C."/>
            <person name="Lippi Y."/>
            <person name="Lorenzon L."/>
            <person name="Mandel J.R."/>
            <person name="Marage G."/>
            <person name="Marchand G."/>
            <person name="Marquand E."/>
            <person name="Bret-Mestries E."/>
            <person name="Morien E."/>
            <person name="Nambeesan S."/>
            <person name="Nguyen T."/>
            <person name="Pegot-Espagnet P."/>
            <person name="Pouilly N."/>
            <person name="Raftis F."/>
            <person name="Sallet E."/>
            <person name="Schiex T."/>
            <person name="Thomas J."/>
            <person name="Vandecasteele C."/>
            <person name="Vares D."/>
            <person name="Vear F."/>
            <person name="Vautrin S."/>
            <person name="Crespi M."/>
            <person name="Mangin B."/>
            <person name="Burke J.M."/>
            <person name="Salse J."/>
            <person name="Munos S."/>
            <person name="Vincourt P."/>
            <person name="Rieseberg L.H."/>
            <person name="Langlade N.B."/>
        </authorList>
    </citation>
    <scope>NUCLEOTIDE SEQUENCE [LARGE SCALE GENOMIC DNA]</scope>
    <source>
        <strain evidence="18">cv. SF193</strain>
    </source>
</reference>
<keyword evidence="7 15" id="KW-1133">Transmembrane helix</keyword>
<feature type="compositionally biased region" description="Polar residues" evidence="14">
    <location>
        <begin position="1995"/>
        <end position="2009"/>
    </location>
</feature>
<feature type="transmembrane region" description="Helical" evidence="15">
    <location>
        <begin position="1181"/>
        <end position="1202"/>
    </location>
</feature>
<evidence type="ECO:0000256" key="7">
    <source>
        <dbReference type="ARBA" id="ARBA00022989"/>
    </source>
</evidence>
<dbReference type="GO" id="GO:0051453">
    <property type="term" value="P:regulation of intracellular pH"/>
    <property type="evidence" value="ECO:0000318"/>
    <property type="project" value="GO_Central"/>
</dbReference>
<keyword evidence="18" id="KW-1185">Reference proteome</keyword>
<feature type="transmembrane region" description="Helical" evidence="15">
    <location>
        <begin position="1157"/>
        <end position="1175"/>
    </location>
</feature>
<feature type="transmembrane region" description="Helical" evidence="15">
    <location>
        <begin position="1028"/>
        <end position="1051"/>
    </location>
</feature>
<feature type="transmembrane region" description="Helical" evidence="15">
    <location>
        <begin position="259"/>
        <end position="280"/>
    </location>
</feature>
<evidence type="ECO:0000256" key="5">
    <source>
        <dbReference type="ARBA" id="ARBA00022692"/>
    </source>
</evidence>
<organism evidence="17 18">
    <name type="scientific">Helianthus annuus</name>
    <name type="common">Common sunflower</name>
    <dbReference type="NCBI Taxonomy" id="4232"/>
    <lineage>
        <taxon>Eukaryota</taxon>
        <taxon>Viridiplantae</taxon>
        <taxon>Streptophyta</taxon>
        <taxon>Embryophyta</taxon>
        <taxon>Tracheophyta</taxon>
        <taxon>Spermatophyta</taxon>
        <taxon>Magnoliopsida</taxon>
        <taxon>eudicotyledons</taxon>
        <taxon>Gunneridae</taxon>
        <taxon>Pentapetalae</taxon>
        <taxon>asterids</taxon>
        <taxon>campanulids</taxon>
        <taxon>Asterales</taxon>
        <taxon>Asteraceae</taxon>
        <taxon>Asteroideae</taxon>
        <taxon>Heliantheae alliance</taxon>
        <taxon>Heliantheae</taxon>
        <taxon>Helianthus</taxon>
    </lineage>
</organism>
<dbReference type="EMBL" id="CM007904">
    <property type="protein sequence ID" value="OTF94183.1"/>
    <property type="molecule type" value="Genomic_DNA"/>
</dbReference>
<protein>
    <submittedName>
        <fullName evidence="17">Putative cation/H+ exchanger, RmlC-like jelly roll fold, Cation/H+ exchanger, CPA1 family</fullName>
    </submittedName>
</protein>
<dbReference type="InterPro" id="IPR018490">
    <property type="entry name" value="cNMP-bd_dom_sf"/>
</dbReference>
<feature type="region of interest" description="Disordered" evidence="14">
    <location>
        <begin position="1886"/>
        <end position="1919"/>
    </location>
</feature>
<evidence type="ECO:0000256" key="3">
    <source>
        <dbReference type="ARBA" id="ARBA00022475"/>
    </source>
</evidence>
<comment type="subcellular location">
    <subcellularLocation>
        <location evidence="1">Cell membrane</location>
        <topology evidence="1">Multi-pass membrane protein</topology>
    </subcellularLocation>
</comment>
<dbReference type="STRING" id="4232.A0A251S603"/>
<evidence type="ECO:0000256" key="6">
    <source>
        <dbReference type="ARBA" id="ARBA00022958"/>
    </source>
</evidence>
<keyword evidence="9" id="KW-0406">Ion transport</keyword>
<feature type="transmembrane region" description="Helical" evidence="15">
    <location>
        <begin position="366"/>
        <end position="384"/>
    </location>
</feature>
<evidence type="ECO:0000256" key="15">
    <source>
        <dbReference type="SAM" id="Phobius"/>
    </source>
</evidence>
<dbReference type="GO" id="GO:0071805">
    <property type="term" value="P:potassium ion transmembrane transport"/>
    <property type="evidence" value="ECO:0000318"/>
    <property type="project" value="GO_Central"/>
</dbReference>
<feature type="transmembrane region" description="Helical" evidence="15">
    <location>
        <begin position="1214"/>
        <end position="1238"/>
    </location>
</feature>
<feature type="transmembrane region" description="Helical" evidence="15">
    <location>
        <begin position="292"/>
        <end position="316"/>
    </location>
</feature>
<dbReference type="PANTHER" id="PTHR10110">
    <property type="entry name" value="SODIUM/HYDROGEN EXCHANGER"/>
    <property type="match status" value="1"/>
</dbReference>
<evidence type="ECO:0000256" key="4">
    <source>
        <dbReference type="ARBA" id="ARBA00022538"/>
    </source>
</evidence>
<feature type="transmembrane region" description="Helical" evidence="15">
    <location>
        <begin position="1100"/>
        <end position="1121"/>
    </location>
</feature>
<dbReference type="GO" id="GO:0015386">
    <property type="term" value="F:potassium:proton antiporter activity"/>
    <property type="evidence" value="ECO:0000318"/>
    <property type="project" value="GO_Central"/>
</dbReference>
<dbReference type="GO" id="GO:0015385">
    <property type="term" value="F:sodium:proton antiporter activity"/>
    <property type="evidence" value="ECO:0000318"/>
    <property type="project" value="GO_Central"/>
</dbReference>
<comment type="catalytic activity">
    <reaction evidence="13">
        <text>K(+)(in) + H(+)(out) = K(+)(out) + H(+)(in)</text>
        <dbReference type="Rhea" id="RHEA:29467"/>
        <dbReference type="ChEBI" id="CHEBI:15378"/>
        <dbReference type="ChEBI" id="CHEBI:29103"/>
    </reaction>
</comment>
<feature type="transmembrane region" description="Helical" evidence="15">
    <location>
        <begin position="38"/>
        <end position="57"/>
    </location>
</feature>
<dbReference type="InterPro" id="IPR006153">
    <property type="entry name" value="Cation/H_exchanger_TM"/>
</dbReference>
<feature type="transmembrane region" description="Helical" evidence="15">
    <location>
        <begin position="958"/>
        <end position="979"/>
    </location>
</feature>
<gene>
    <name evidence="17" type="ORF">HannXRQ_Chr15g0469331</name>
</gene>
<dbReference type="InParanoid" id="A0A251S603"/>
<feature type="transmembrane region" description="Helical" evidence="15">
    <location>
        <begin position="77"/>
        <end position="94"/>
    </location>
</feature>
<feature type="transmembrane region" description="Helical" evidence="15">
    <location>
        <begin position="404"/>
        <end position="427"/>
    </location>
</feature>
<dbReference type="GO" id="GO:0098719">
    <property type="term" value="P:sodium ion import across plasma membrane"/>
    <property type="evidence" value="ECO:0000318"/>
    <property type="project" value="GO_Central"/>
</dbReference>
<keyword evidence="5 15" id="KW-0812">Transmembrane</keyword>
<keyword evidence="3" id="KW-1003">Cell membrane</keyword>
<keyword evidence="8" id="KW-0915">Sodium</keyword>
<evidence type="ECO:0000256" key="8">
    <source>
        <dbReference type="ARBA" id="ARBA00023053"/>
    </source>
</evidence>
<dbReference type="FunCoup" id="A0A251S603">
    <property type="interactions" value="23"/>
</dbReference>
<evidence type="ECO:0000256" key="10">
    <source>
        <dbReference type="ARBA" id="ARBA00023136"/>
    </source>
</evidence>
<feature type="transmembrane region" description="Helical" evidence="15">
    <location>
        <begin position="328"/>
        <end position="354"/>
    </location>
</feature>
<evidence type="ECO:0000256" key="11">
    <source>
        <dbReference type="ARBA" id="ARBA00023201"/>
    </source>
</evidence>
<keyword evidence="10 15" id="KW-0472">Membrane</keyword>
<feature type="domain" description="Cation/H+ exchanger transmembrane" evidence="16">
    <location>
        <begin position="21"/>
        <end position="428"/>
    </location>
</feature>
<evidence type="ECO:0000256" key="12">
    <source>
        <dbReference type="ARBA" id="ARBA00047524"/>
    </source>
</evidence>
<comment type="catalytic activity">
    <reaction evidence="12">
        <text>Na(+)(in) + H(+)(out) = Na(+)(out) + H(+)(in)</text>
        <dbReference type="Rhea" id="RHEA:29419"/>
        <dbReference type="ChEBI" id="CHEBI:15378"/>
        <dbReference type="ChEBI" id="CHEBI:29101"/>
    </reaction>
</comment>
<evidence type="ECO:0000256" key="13">
    <source>
        <dbReference type="ARBA" id="ARBA00047912"/>
    </source>
</evidence>
<dbReference type="InterPro" id="IPR014710">
    <property type="entry name" value="RmlC-like_jellyroll"/>
</dbReference>
<feature type="transmembrane region" description="Helical" evidence="15">
    <location>
        <begin position="13"/>
        <end position="31"/>
    </location>
</feature>
<evidence type="ECO:0000256" key="9">
    <source>
        <dbReference type="ARBA" id="ARBA00023065"/>
    </source>
</evidence>
<name>A0A251S603_HELAN</name>
<feature type="transmembrane region" description="Helical" evidence="15">
    <location>
        <begin position="178"/>
        <end position="199"/>
    </location>
</feature>
<dbReference type="GO" id="GO:0005886">
    <property type="term" value="C:plasma membrane"/>
    <property type="evidence" value="ECO:0000318"/>
    <property type="project" value="GO_Central"/>
</dbReference>
<feature type="transmembrane region" description="Helical" evidence="15">
    <location>
        <begin position="999"/>
        <end position="1016"/>
    </location>
</feature>
<keyword evidence="6" id="KW-0630">Potassium</keyword>
<keyword evidence="2" id="KW-0813">Transport</keyword>
<dbReference type="OMA" id="SEGERMH"/>
<feature type="transmembrane region" description="Helical" evidence="15">
    <location>
        <begin position="106"/>
        <end position="129"/>
    </location>
</feature>
<sequence length="2052" mass="226808">MATEGESSNPTDAVLFVGISLVLGIASRHVLRGTRVPYTVALLVIGIGLGSLEYGTSHRLGKVGDGIRIWANIDPDLLLAVFLPALLFESSFSMEVHQIKKCMAQMVLLAGPGVLISTFILGAALKLIFPYNWSWKTSLLLGGLLSATDPVAVVALLKELGASKKLSTIIEGESLMNDGTAIVVYTLFFRMVTGSTFSWGTIIKFLSQVSLGAVGMGIAFGLVSYLWLGFIFNDTVIEITLTLAVSYLAYFVSQEGADISGVLTVMTLGMFYAAVARTAFKGEGQQSLHHFWEMVAYIANTLIFILSGVVIAEGILGGDSILKHEENVWGYLILLYVLLQLSRAIVVGSLYPLLSYCGYGLDWKEATVLVWSGLRGAVALSLSLSVKQSSDTSSYISRETGTLFVFFTGGIVFLTLIINGSTTQFVLRMLQMDKLSAAKTRILEYTKYEMMSKALEAFGDLVDDEELGPADWSTVKKYITSLQDSEGERMHPHTSLEDGNNVDHMHLSDIRIRFLNGVQAAYWVMLEQGRITQFTANILMQSVDEALDLVSSQPLCDWNGLKANVRFPNYYKFLQSTTIPRKLVTYFTVERLESACYISAAFLRAHRIARQQLHDFIGDSEIALAIINESETEGEEAKKFLEDVRTTFPQVLRVLKTRQVTYSVLNHLIEYVQDLEKSGLLEEKELVHIHDGVQTDLKKLLRNPPLVKIPKAHDLISANPLLGALPSTVREKIAGSTKETMKLRAVTLYREDSKANGVWLISNGVVKWDSTKIKKRYSLHPTFAHGSTLGLYEVLTGKRYMCDIITDSVVLGFFIEAEKILSVLGTDDAVDDFLWQESSIILSKLLVPQIFEKMTMHDLRTLVAERSTMNTYISGESFDLPQNMIGLLLEGFIKTQGTLELITAPAALFPSYGDRSFRVSEIAADKGESSNPTDAVLFVGISLVLGIASRHVLRGTRVPYTVALLVIGIGLGSLEYGTSHRLGKVGDGIRIWANIDPDLLLAVFLPALLFESSFSMEVHQIKKCMAQMVLLAGPGVLISTFILGAALKLIFPYNWSWKTSLLLGGLLSATDPVAVVALLKELGASKKLSTIIEGESLMNDGTAIVVYTLFFRMVTGSTFSWGTIIKFLLQVSLGAVGMGIAFGLVSYLWLGFIFNDTVIEITLTLAVSYLAYFVSQEGADISGVLTVMTLGMFYAAVARTAFKGEGQQSLHHFWEMVAYIANTLIFILSGVVIAEGILGGDSILKHEENVWGYLILLYVLLQVSRAIVVGSLYPLLSYCGYGLDWKEATVLVWSGLRGAVALSLSLSVKQSSDTSSYISRETGTLFVFFTGGIVFLTLIINGSTTQFVLRMLQMDKLSAAKTRILEYTKYEMMSKALEAFGDLVDDEELGPADWSTVKKYITSLQDSEGERMHPHTALEDDNNVDHMHLSDIRIRFLNGVQAAYWVMLEQGRITQFTANILMQSVDEALDLVSSQPLCDWNGLKANVRFPNYYKFLQSTTIPRKLVTYFTVERLESACYISAAFLRAHRIARQQLHDFIGDSEIALAIINESETEGEEAKKFLEDVRTTFPQVLRVLKTRQVTYSVLNHLIEYVQDLEKSGLLEEKELVHIHDGVQTDLKKLLRNPPLVKIPKAHDLISANPLLGALPSTVREKIAGSTKETMKLRAVTLYREDSKANGVWLISNGVVKWDSTKIKKRYSLHPTFAHGSTLGLYEVLTGKRYMCDIITDSVVLGFFIEAEKILSVLGTDDAVDDFLWQESSIILSKLLVPQIFEKMTMHDLRTLVAERSTMNTYISGESFDLPQNMIGLLLEGFIKTQGTLELITAPAALFPSYGDRSFRVSEIAAAGSFCHHATSYVVETRSRVMMFEISGFEGTRTLQRRASSLISHGGGGDNPSPAREHSGLMSWPQGPFKSRQHSSAIDNNLSARAMQLSMYGSMISNERHSPHNGGVKRSEKPSHSKSYPRVPPTEKPSHSKSYPRVPPTERRGLLSVRSEGSTTVRKTVNVGSESLVAPDNRNDGHEMDYSSDESGGEDEHIVRIDSPSTLSFRAP</sequence>
<dbReference type="SUPFAM" id="SSF51206">
    <property type="entry name" value="cAMP-binding domain-like"/>
    <property type="match status" value="2"/>
</dbReference>
<keyword evidence="11" id="KW-0739">Sodium transport</keyword>
<feature type="transmembrane region" description="Helical" evidence="15">
    <location>
        <begin position="235"/>
        <end position="253"/>
    </location>
</feature>
<dbReference type="InterPro" id="IPR018422">
    <property type="entry name" value="Cation/H_exchanger_CPA1"/>
</dbReference>
<feature type="transmembrane region" description="Helical" evidence="15">
    <location>
        <begin position="205"/>
        <end position="228"/>
    </location>
</feature>